<protein>
    <submittedName>
        <fullName evidence="6">MerR family transcriptional regulator</fullName>
    </submittedName>
</protein>
<keyword evidence="3" id="KW-0010">Activator</keyword>
<dbReference type="PRINTS" id="PR00040">
    <property type="entry name" value="HTHMERR"/>
</dbReference>
<dbReference type="GO" id="GO:0003677">
    <property type="term" value="F:DNA binding"/>
    <property type="evidence" value="ECO:0007669"/>
    <property type="project" value="UniProtKB-KW"/>
</dbReference>
<dbReference type="GO" id="GO:0003700">
    <property type="term" value="F:DNA-binding transcription factor activity"/>
    <property type="evidence" value="ECO:0007669"/>
    <property type="project" value="InterPro"/>
</dbReference>
<evidence type="ECO:0000313" key="7">
    <source>
        <dbReference type="Proteomes" id="UP000279911"/>
    </source>
</evidence>
<dbReference type="Gene3D" id="1.10.490.50">
    <property type="entry name" value="Antibiotic binding domain of TipA-like multidrug resistance regulators"/>
    <property type="match status" value="1"/>
</dbReference>
<evidence type="ECO:0000256" key="4">
    <source>
        <dbReference type="ARBA" id="ARBA00023163"/>
    </source>
</evidence>
<dbReference type="InterPro" id="IPR047057">
    <property type="entry name" value="MerR_fam"/>
</dbReference>
<keyword evidence="4" id="KW-0804">Transcription</keyword>
<dbReference type="Proteomes" id="UP000279911">
    <property type="component" value="Unassembled WGS sequence"/>
</dbReference>
<evidence type="ECO:0000313" key="6">
    <source>
        <dbReference type="EMBL" id="RSD25509.1"/>
    </source>
</evidence>
<dbReference type="CDD" id="cd01106">
    <property type="entry name" value="HTH_TipAL-Mta"/>
    <property type="match status" value="1"/>
</dbReference>
<gene>
    <name evidence="6" type="ORF">EJA10_17030</name>
</gene>
<evidence type="ECO:0000256" key="3">
    <source>
        <dbReference type="ARBA" id="ARBA00023159"/>
    </source>
</evidence>
<reference evidence="7" key="1">
    <citation type="submission" date="2018-12" db="EMBL/GenBank/DDBJ databases">
        <title>Bacillus chawlae sp. nov., Bacillus glennii sp. nov., and Bacillus saganii sp. nov. Isolated from the Vehicle Assembly Building at Kennedy Space Center where the Viking Spacecraft were Assembled.</title>
        <authorList>
            <person name="Seuylemezian A."/>
            <person name="Vaishampayan P."/>
        </authorList>
    </citation>
    <scope>NUCLEOTIDE SEQUENCE [LARGE SCALE GENOMIC DNA]</scope>
    <source>
        <strain evidence="7">DSM 13966</strain>
    </source>
</reference>
<sequence length="255" mass="30157">MYKVKEVAAITGVSVRTLHHYDRIGLLEPEGITSSGYRLYSERDLERMQQILFFKEMDLSLQEIKEILERPDFDRHDTLRKHKDLLLAKKKRLEEMIQTVDKTLRSMERGYKMADKDLFKGFDMTEIEEHQKKYSEEAKQKYGKKAVEKVEERTSGYSPEDWGDIQAKTEEIYKRIIAGMEHGPENPEVQRAVADWRQSITDHYYDCTLEIYRGLGDLYVNDPRFTKNIDKYQTGLAAFFKDAIHFYCDQQEKDA</sequence>
<dbReference type="PANTHER" id="PTHR30204">
    <property type="entry name" value="REDOX-CYCLING DRUG-SENSING TRANSCRIPTIONAL ACTIVATOR SOXR"/>
    <property type="match status" value="1"/>
</dbReference>
<dbReference type="SUPFAM" id="SSF46955">
    <property type="entry name" value="Putative DNA-binding domain"/>
    <property type="match status" value="1"/>
</dbReference>
<accession>A0A3R9DRC5</accession>
<dbReference type="PANTHER" id="PTHR30204:SF90">
    <property type="entry name" value="HTH-TYPE TRANSCRIPTIONAL ACTIVATOR MTA"/>
    <property type="match status" value="1"/>
</dbReference>
<evidence type="ECO:0000259" key="5">
    <source>
        <dbReference type="PROSITE" id="PS50937"/>
    </source>
</evidence>
<evidence type="ECO:0000256" key="2">
    <source>
        <dbReference type="ARBA" id="ARBA00023125"/>
    </source>
</evidence>
<dbReference type="InterPro" id="IPR000551">
    <property type="entry name" value="MerR-type_HTH_dom"/>
</dbReference>
<organism evidence="6 7">
    <name type="scientific">Mesobacillus subterraneus</name>
    <dbReference type="NCBI Taxonomy" id="285983"/>
    <lineage>
        <taxon>Bacteria</taxon>
        <taxon>Bacillati</taxon>
        <taxon>Bacillota</taxon>
        <taxon>Bacilli</taxon>
        <taxon>Bacillales</taxon>
        <taxon>Bacillaceae</taxon>
        <taxon>Mesobacillus</taxon>
    </lineage>
</organism>
<dbReference type="SUPFAM" id="SSF89082">
    <property type="entry name" value="Antibiotic binding domain of TipA-like multidrug resistance regulators"/>
    <property type="match status" value="1"/>
</dbReference>
<dbReference type="OrthoDB" id="9814833at2"/>
<keyword evidence="2" id="KW-0238">DNA-binding</keyword>
<dbReference type="InterPro" id="IPR009061">
    <property type="entry name" value="DNA-bd_dom_put_sf"/>
</dbReference>
<comment type="caution">
    <text evidence="6">The sequence shown here is derived from an EMBL/GenBank/DDBJ whole genome shotgun (WGS) entry which is preliminary data.</text>
</comment>
<keyword evidence="1" id="KW-0805">Transcription regulation</keyword>
<evidence type="ECO:0000256" key="1">
    <source>
        <dbReference type="ARBA" id="ARBA00023015"/>
    </source>
</evidence>
<dbReference type="Pfam" id="PF07739">
    <property type="entry name" value="TipAS"/>
    <property type="match status" value="1"/>
</dbReference>
<dbReference type="Gene3D" id="1.10.1660.10">
    <property type="match status" value="1"/>
</dbReference>
<dbReference type="RefSeq" id="WP_125481228.1">
    <property type="nucleotide sequence ID" value="NZ_RSFW01000019.1"/>
</dbReference>
<dbReference type="Pfam" id="PF13411">
    <property type="entry name" value="MerR_1"/>
    <property type="match status" value="1"/>
</dbReference>
<dbReference type="InterPro" id="IPR036244">
    <property type="entry name" value="TipA-like_antibiotic-bd"/>
</dbReference>
<dbReference type="SMART" id="SM00422">
    <property type="entry name" value="HTH_MERR"/>
    <property type="match status" value="1"/>
</dbReference>
<proteinExistence type="predicted"/>
<dbReference type="EMBL" id="RSFW01000019">
    <property type="protein sequence ID" value="RSD25509.1"/>
    <property type="molecule type" value="Genomic_DNA"/>
</dbReference>
<dbReference type="AlphaFoldDB" id="A0A3R9DRC5"/>
<dbReference type="InterPro" id="IPR012925">
    <property type="entry name" value="TipAS_dom"/>
</dbReference>
<dbReference type="PROSITE" id="PS50937">
    <property type="entry name" value="HTH_MERR_2"/>
    <property type="match status" value="1"/>
</dbReference>
<name>A0A3R9DRC5_9BACI</name>
<feature type="domain" description="HTH merR-type" evidence="5">
    <location>
        <begin position="1"/>
        <end position="70"/>
    </location>
</feature>